<dbReference type="STRING" id="650164.K5X5L0"/>
<feature type="transmembrane region" description="Helical" evidence="1">
    <location>
        <begin position="97"/>
        <end position="118"/>
    </location>
</feature>
<proteinExistence type="predicted"/>
<dbReference type="HOGENOM" id="CLU_044614_3_2_1"/>
<dbReference type="OrthoDB" id="2753342at2759"/>
<organism evidence="2 3">
    <name type="scientific">Phanerochaete carnosa (strain HHB-10118-sp)</name>
    <name type="common">White-rot fungus</name>
    <name type="synonym">Peniophora carnosa</name>
    <dbReference type="NCBI Taxonomy" id="650164"/>
    <lineage>
        <taxon>Eukaryota</taxon>
        <taxon>Fungi</taxon>
        <taxon>Dikarya</taxon>
        <taxon>Basidiomycota</taxon>
        <taxon>Agaricomycotina</taxon>
        <taxon>Agaricomycetes</taxon>
        <taxon>Polyporales</taxon>
        <taxon>Phanerochaetaceae</taxon>
        <taxon>Phanerochaete</taxon>
    </lineage>
</organism>
<keyword evidence="1" id="KW-0472">Membrane</keyword>
<feature type="transmembrane region" description="Helical" evidence="1">
    <location>
        <begin position="63"/>
        <end position="82"/>
    </location>
</feature>
<sequence length="188" mass="21077">MNRIVHAFTDHMDVADAVATFYHTLNKRETAAKVSIYAALTLVCDALMVYRVFVVYEHKRSTIVVPSLLFLADIALAVHYAWSLSWLGKTPLIQTNLFYAVTLALNLLCTTMIAWKVWAIHRKVQVRAIAGIRIQGIVAIIVESAAIYSCILITLIVMSVLGSIGLWINIILDPVRSRLIPHHLSFHI</sequence>
<evidence type="ECO:0000313" key="3">
    <source>
        <dbReference type="Proteomes" id="UP000008370"/>
    </source>
</evidence>
<name>K5X5L0_PHACS</name>
<dbReference type="RefSeq" id="XP_007393474.1">
    <property type="nucleotide sequence ID" value="XM_007393412.1"/>
</dbReference>
<dbReference type="AlphaFoldDB" id="K5X5L0"/>
<evidence type="ECO:0000256" key="1">
    <source>
        <dbReference type="SAM" id="Phobius"/>
    </source>
</evidence>
<reference evidence="2 3" key="1">
    <citation type="journal article" date="2012" name="BMC Genomics">
        <title>Comparative genomics of the white-rot fungi, Phanerochaete carnosa and P. chrysosporium, to elucidate the genetic basis of the distinct wood types they colonize.</title>
        <authorList>
            <person name="Suzuki H."/>
            <person name="MacDonald J."/>
            <person name="Syed K."/>
            <person name="Salamov A."/>
            <person name="Hori C."/>
            <person name="Aerts A."/>
            <person name="Henrissat B."/>
            <person name="Wiebenga A."/>
            <person name="vanKuyk P.A."/>
            <person name="Barry K."/>
            <person name="Lindquist E."/>
            <person name="LaButti K."/>
            <person name="Lapidus A."/>
            <person name="Lucas S."/>
            <person name="Coutinho P."/>
            <person name="Gong Y."/>
            <person name="Samejima M."/>
            <person name="Mahadevan R."/>
            <person name="Abou-Zaid M."/>
            <person name="de Vries R.P."/>
            <person name="Igarashi K."/>
            <person name="Yadav J.S."/>
            <person name="Grigoriev I.V."/>
            <person name="Master E.R."/>
        </authorList>
    </citation>
    <scope>NUCLEOTIDE SEQUENCE [LARGE SCALE GENOMIC DNA]</scope>
    <source>
        <strain evidence="2 3">HHB-10118-sp</strain>
    </source>
</reference>
<gene>
    <name evidence="2" type="ORF">PHACADRAFT_139808</name>
</gene>
<dbReference type="InParanoid" id="K5X5L0"/>
<accession>K5X5L0</accession>
<feature type="transmembrane region" description="Helical" evidence="1">
    <location>
        <begin position="34"/>
        <end position="56"/>
    </location>
</feature>
<keyword evidence="3" id="KW-1185">Reference proteome</keyword>
<keyword evidence="1" id="KW-1133">Transmembrane helix</keyword>
<dbReference type="EMBL" id="JH930470">
    <property type="protein sequence ID" value="EKM58147.1"/>
    <property type="molecule type" value="Genomic_DNA"/>
</dbReference>
<protein>
    <submittedName>
        <fullName evidence="2">Uncharacterized protein</fullName>
    </submittedName>
</protein>
<dbReference type="Proteomes" id="UP000008370">
    <property type="component" value="Unassembled WGS sequence"/>
</dbReference>
<keyword evidence="1" id="KW-0812">Transmembrane</keyword>
<evidence type="ECO:0000313" key="2">
    <source>
        <dbReference type="EMBL" id="EKM58147.1"/>
    </source>
</evidence>
<dbReference type="KEGG" id="pco:PHACADRAFT_139808"/>
<dbReference type="GeneID" id="18908473"/>